<keyword evidence="5" id="KW-0560">Oxidoreductase</keyword>
<evidence type="ECO:0000256" key="3">
    <source>
        <dbReference type="ARBA" id="ARBA00022723"/>
    </source>
</evidence>
<keyword evidence="10" id="KW-0175">Coiled coil</keyword>
<dbReference type="Proteomes" id="UP001148018">
    <property type="component" value="Unassembled WGS sequence"/>
</dbReference>
<dbReference type="FunFam" id="1.10.640.10:FF:000001">
    <property type="entry name" value="Peroxidasin homolog"/>
    <property type="match status" value="1"/>
</dbReference>
<dbReference type="AlphaFoldDB" id="A0A9Q0EF64"/>
<evidence type="ECO:0000256" key="12">
    <source>
        <dbReference type="SAM" id="SignalP"/>
    </source>
</evidence>
<sequence>MKLLLCVVALVVCLIPAHSNPSKAKQLVDEAYKYSREESLSRVRREVVSPVDILRFMKQPRGGSRTAVRSADYMTQTLRLLHDRVHRLHKRSLNDLEVLSKITGCAARVEDPSCRTTQNLDKYRTASSICNNLKNPRLGASNTPFSRWLPAEYDDGVAEPIGWDLKRRKNNFLLPLVRQVSNNILATTDAGVVSDRLYTHMVTLYGQWNDHDLTFTPFSPSIRSFSNGLNCDESCERSEPCFPIPIPIGDPRRPSGKDKCIPVFRSAPVCGTGNSAFDFGGVANKREQINALTAFLDVGQVYGSEDGLALDLRNLTAEGGLLRVNQQFTDNGRELLPFSPMQDTNMCATRRRITNDTNAAEVPCDVRVDENIALTSLHTMFLREHNRLARELKRMNPRWDSETLYQEARKIMGAYSQVFVFRDYLPHIVGDAAMSSQLGRYPGYNSGVDPSIANVFATAAYRFAHLAIQPVLARPDANYRDNPRLPSVPLFKAFFTPWRVVFEGGIDPLIRGLVGRPAKLATQDHMLVDAVRERLFQFVQEMALDLASLNMQRGRDHAIPGYNAWRRFCGLSQPTNQAQLALVMNNPMLASQLLKLYGTPANIDVWLGGVAEPFVKGGRVGPLFSCLIAKQFKNVRQGDRMWYENPGVFSSSQRSVLRYASLSRIICDNTGITNVPRDPFKLISATNRLVHCSSIPRLSLSAWKERSEEMSAAIEEEMNRLSMAQQDIEGMSEILTDEDNEVTRPSMAQQDIEGMSEILTDKDNETAENWYCPPPESSSAVQKQGSRRTHGSAGHIED</sequence>
<comment type="caution">
    <text evidence="13">The sequence shown here is derived from an EMBL/GenBank/DDBJ whole genome shotgun (WGS) entry which is preliminary data.</text>
</comment>
<evidence type="ECO:0000256" key="1">
    <source>
        <dbReference type="ARBA" id="ARBA00001970"/>
    </source>
</evidence>
<feature type="chain" id="PRO_5040304985" description="Myeloid-specific peroxidase" evidence="12">
    <location>
        <begin position="20"/>
        <end position="798"/>
    </location>
</feature>
<evidence type="ECO:0000256" key="4">
    <source>
        <dbReference type="ARBA" id="ARBA00022729"/>
    </source>
</evidence>
<dbReference type="EMBL" id="JANIIK010000043">
    <property type="protein sequence ID" value="KAJ3605609.1"/>
    <property type="molecule type" value="Genomic_DNA"/>
</dbReference>
<dbReference type="GO" id="GO:0046872">
    <property type="term" value="F:metal ion binding"/>
    <property type="evidence" value="ECO:0007669"/>
    <property type="project" value="UniProtKB-KW"/>
</dbReference>
<keyword evidence="7" id="KW-1015">Disulfide bond</keyword>
<dbReference type="GO" id="GO:0005615">
    <property type="term" value="C:extracellular space"/>
    <property type="evidence" value="ECO:0007669"/>
    <property type="project" value="TreeGrafter"/>
</dbReference>
<dbReference type="Gene3D" id="1.10.640.10">
    <property type="entry name" value="Haem peroxidase domain superfamily, animal type"/>
    <property type="match status" value="1"/>
</dbReference>
<comment type="similarity">
    <text evidence="8">Belongs to the peroxidase family. XPO subfamily.</text>
</comment>
<evidence type="ECO:0000256" key="5">
    <source>
        <dbReference type="ARBA" id="ARBA00023002"/>
    </source>
</evidence>
<keyword evidence="3 9" id="KW-0479">Metal-binding</keyword>
<dbReference type="PROSITE" id="PS50292">
    <property type="entry name" value="PEROXIDASE_3"/>
    <property type="match status" value="1"/>
</dbReference>
<dbReference type="InterPro" id="IPR019791">
    <property type="entry name" value="Haem_peroxidase_animal"/>
</dbReference>
<evidence type="ECO:0000256" key="11">
    <source>
        <dbReference type="SAM" id="MobiDB-lite"/>
    </source>
</evidence>
<feature type="binding site" description="axial binding residue" evidence="9">
    <location>
        <position position="465"/>
    </location>
    <ligand>
        <name>heme b</name>
        <dbReference type="ChEBI" id="CHEBI:60344"/>
    </ligand>
    <ligandPart>
        <name>Fe</name>
        <dbReference type="ChEBI" id="CHEBI:18248"/>
    </ligandPart>
</feature>
<evidence type="ECO:0000256" key="8">
    <source>
        <dbReference type="ARBA" id="ARBA00061342"/>
    </source>
</evidence>
<evidence type="ECO:0000313" key="14">
    <source>
        <dbReference type="Proteomes" id="UP001148018"/>
    </source>
</evidence>
<dbReference type="PANTHER" id="PTHR11475">
    <property type="entry name" value="OXIDASE/PEROXIDASE"/>
    <property type="match status" value="1"/>
</dbReference>
<keyword evidence="14" id="KW-1185">Reference proteome</keyword>
<evidence type="ECO:0000256" key="6">
    <source>
        <dbReference type="ARBA" id="ARBA00023004"/>
    </source>
</evidence>
<gene>
    <name evidence="13" type="ORF">NHX12_027654</name>
</gene>
<feature type="region of interest" description="Disordered" evidence="11">
    <location>
        <begin position="748"/>
        <end position="798"/>
    </location>
</feature>
<comment type="cofactor">
    <cofactor evidence="1">
        <name>heme b</name>
        <dbReference type="ChEBI" id="CHEBI:60344"/>
    </cofactor>
</comment>
<name>A0A9Q0EF64_9TELE</name>
<dbReference type="Pfam" id="PF03098">
    <property type="entry name" value="An_peroxidase"/>
    <property type="match status" value="1"/>
</dbReference>
<evidence type="ECO:0000256" key="2">
    <source>
        <dbReference type="ARBA" id="ARBA00022617"/>
    </source>
</evidence>
<dbReference type="GO" id="GO:0004601">
    <property type="term" value="F:peroxidase activity"/>
    <property type="evidence" value="ECO:0007669"/>
    <property type="project" value="InterPro"/>
</dbReference>
<dbReference type="PANTHER" id="PTHR11475:SF63">
    <property type="entry name" value="EOSINOPHIL PEROXIDASE"/>
    <property type="match status" value="1"/>
</dbReference>
<dbReference type="GO" id="GO:0006979">
    <property type="term" value="P:response to oxidative stress"/>
    <property type="evidence" value="ECO:0007669"/>
    <property type="project" value="InterPro"/>
</dbReference>
<keyword evidence="2 9" id="KW-0349">Heme</keyword>
<organism evidence="13 14">
    <name type="scientific">Muraenolepis orangiensis</name>
    <name type="common">Patagonian moray cod</name>
    <dbReference type="NCBI Taxonomy" id="630683"/>
    <lineage>
        <taxon>Eukaryota</taxon>
        <taxon>Metazoa</taxon>
        <taxon>Chordata</taxon>
        <taxon>Craniata</taxon>
        <taxon>Vertebrata</taxon>
        <taxon>Euteleostomi</taxon>
        <taxon>Actinopterygii</taxon>
        <taxon>Neopterygii</taxon>
        <taxon>Teleostei</taxon>
        <taxon>Neoteleostei</taxon>
        <taxon>Acanthomorphata</taxon>
        <taxon>Zeiogadaria</taxon>
        <taxon>Gadariae</taxon>
        <taxon>Gadiformes</taxon>
        <taxon>Muraenolepidoidei</taxon>
        <taxon>Muraenolepididae</taxon>
        <taxon>Muraenolepis</taxon>
    </lineage>
</organism>
<keyword evidence="6 9" id="KW-0408">Iron</keyword>
<accession>A0A9Q0EF64</accession>
<evidence type="ECO:0000256" key="7">
    <source>
        <dbReference type="ARBA" id="ARBA00023157"/>
    </source>
</evidence>
<feature type="coiled-coil region" evidence="10">
    <location>
        <begin position="700"/>
        <end position="727"/>
    </location>
</feature>
<dbReference type="InterPro" id="IPR037120">
    <property type="entry name" value="Haem_peroxidase_sf_animal"/>
</dbReference>
<dbReference type="OrthoDB" id="823504at2759"/>
<protein>
    <recommendedName>
        <fullName evidence="15">Myeloid-specific peroxidase</fullName>
    </recommendedName>
</protein>
<evidence type="ECO:0000256" key="10">
    <source>
        <dbReference type="SAM" id="Coils"/>
    </source>
</evidence>
<feature type="signal peptide" evidence="12">
    <location>
        <begin position="1"/>
        <end position="19"/>
    </location>
</feature>
<dbReference type="GO" id="GO:0020037">
    <property type="term" value="F:heme binding"/>
    <property type="evidence" value="ECO:0007669"/>
    <property type="project" value="InterPro"/>
</dbReference>
<proteinExistence type="inferred from homology"/>
<dbReference type="PRINTS" id="PR00457">
    <property type="entry name" value="ANPEROXIDASE"/>
</dbReference>
<keyword evidence="4 12" id="KW-0732">Signal</keyword>
<evidence type="ECO:0008006" key="15">
    <source>
        <dbReference type="Google" id="ProtNLM"/>
    </source>
</evidence>
<reference evidence="13" key="1">
    <citation type="submission" date="2022-07" db="EMBL/GenBank/DDBJ databases">
        <title>Chromosome-level genome of Muraenolepis orangiensis.</title>
        <authorList>
            <person name="Kim J."/>
        </authorList>
    </citation>
    <scope>NUCLEOTIDE SEQUENCE</scope>
    <source>
        <strain evidence="13">KU_S4_2022</strain>
        <tissue evidence="13">Muscle</tissue>
    </source>
</reference>
<dbReference type="InterPro" id="IPR010255">
    <property type="entry name" value="Haem_peroxidase_sf"/>
</dbReference>
<dbReference type="SUPFAM" id="SSF48113">
    <property type="entry name" value="Heme-dependent peroxidases"/>
    <property type="match status" value="1"/>
</dbReference>
<evidence type="ECO:0000256" key="9">
    <source>
        <dbReference type="PIRSR" id="PIRSR619791-2"/>
    </source>
</evidence>
<evidence type="ECO:0000313" key="13">
    <source>
        <dbReference type="EMBL" id="KAJ3605609.1"/>
    </source>
</evidence>